<feature type="non-terminal residue" evidence="9">
    <location>
        <position position="1"/>
    </location>
</feature>
<evidence type="ECO:0000256" key="1">
    <source>
        <dbReference type="ARBA" id="ARBA00004370"/>
    </source>
</evidence>
<evidence type="ECO:0000256" key="5">
    <source>
        <dbReference type="ARBA" id="ARBA00022989"/>
    </source>
</evidence>
<keyword evidence="10" id="KW-1185">Reference proteome</keyword>
<proteinExistence type="predicted"/>
<protein>
    <recommendedName>
        <fullName evidence="8">Cytochrome b561 domain-containing protein</fullName>
    </recommendedName>
</protein>
<dbReference type="InterPro" id="IPR006593">
    <property type="entry name" value="Cyt_b561/ferric_Rdtase_TM"/>
</dbReference>
<keyword evidence="2" id="KW-0813">Transport</keyword>
<dbReference type="GO" id="GO:0016020">
    <property type="term" value="C:membrane"/>
    <property type="evidence" value="ECO:0007669"/>
    <property type="project" value="UniProtKB-SubCell"/>
</dbReference>
<dbReference type="RefSeq" id="XP_025546521.1">
    <property type="nucleotide sequence ID" value="XM_025691238.1"/>
</dbReference>
<sequence>KTHGLILFLTFSISIPLATFLIRRRFKKAFVIHWGLQLGNTIASASAIMIMLVSSWASIKVTAGPHQYLGFMIFILLFVQLALCYLHHLIYKKRQRPTLVTLLHITLGWLIM</sequence>
<comment type="subcellular location">
    <subcellularLocation>
        <location evidence="1">Membrane</location>
    </subcellularLocation>
</comment>
<keyword evidence="3 7" id="KW-0812">Transmembrane</keyword>
<accession>A0A395HHS8</accession>
<dbReference type="PANTHER" id="PTHR47797">
    <property type="entry name" value="DEHYDROGENASE, PUTATIVE (AFU_ORTHOLOGUE AFUA_8G05805)-RELATED"/>
    <property type="match status" value="1"/>
</dbReference>
<reference evidence="9 10" key="1">
    <citation type="submission" date="2018-02" db="EMBL/GenBank/DDBJ databases">
        <title>The genomes of Aspergillus section Nigri reveals drivers in fungal speciation.</title>
        <authorList>
            <consortium name="DOE Joint Genome Institute"/>
            <person name="Vesth T.C."/>
            <person name="Nybo J."/>
            <person name="Theobald S."/>
            <person name="Brandl J."/>
            <person name="Frisvad J.C."/>
            <person name="Nielsen K.F."/>
            <person name="Lyhne E.K."/>
            <person name="Kogle M.E."/>
            <person name="Kuo A."/>
            <person name="Riley R."/>
            <person name="Clum A."/>
            <person name="Nolan M."/>
            <person name="Lipzen A."/>
            <person name="Salamov A."/>
            <person name="Henrissat B."/>
            <person name="Wiebenga A."/>
            <person name="De vries R.P."/>
            <person name="Grigoriev I.V."/>
            <person name="Mortensen U.H."/>
            <person name="Andersen M.R."/>
            <person name="Baker S.E."/>
        </authorList>
    </citation>
    <scope>NUCLEOTIDE SEQUENCE [LARGE SCALE GENOMIC DNA]</scope>
    <source>
        <strain evidence="9 10">CBS 101889</strain>
    </source>
</reference>
<keyword evidence="5 7" id="KW-1133">Transmembrane helix</keyword>
<evidence type="ECO:0000313" key="10">
    <source>
        <dbReference type="Proteomes" id="UP000248961"/>
    </source>
</evidence>
<evidence type="ECO:0000313" key="9">
    <source>
        <dbReference type="EMBL" id="RAL07367.1"/>
    </source>
</evidence>
<dbReference type="OrthoDB" id="19261at2759"/>
<evidence type="ECO:0000256" key="3">
    <source>
        <dbReference type="ARBA" id="ARBA00022692"/>
    </source>
</evidence>
<dbReference type="EMBL" id="KZ824334">
    <property type="protein sequence ID" value="RAL07367.1"/>
    <property type="molecule type" value="Genomic_DNA"/>
</dbReference>
<feature type="non-terminal residue" evidence="9">
    <location>
        <position position="112"/>
    </location>
</feature>
<feature type="transmembrane region" description="Helical" evidence="7">
    <location>
        <begin position="6"/>
        <end position="22"/>
    </location>
</feature>
<evidence type="ECO:0000256" key="4">
    <source>
        <dbReference type="ARBA" id="ARBA00022982"/>
    </source>
</evidence>
<name>A0A395HHS8_ASPHC</name>
<evidence type="ECO:0000256" key="7">
    <source>
        <dbReference type="SAM" id="Phobius"/>
    </source>
</evidence>
<dbReference type="AlphaFoldDB" id="A0A395HHS8"/>
<evidence type="ECO:0000256" key="2">
    <source>
        <dbReference type="ARBA" id="ARBA00022448"/>
    </source>
</evidence>
<dbReference type="VEuPathDB" id="FungiDB:BO97DRAFT_312807"/>
<keyword evidence="4" id="KW-0249">Electron transport</keyword>
<gene>
    <name evidence="9" type="ORF">BO97DRAFT_312807</name>
</gene>
<dbReference type="PROSITE" id="PS50939">
    <property type="entry name" value="CYTOCHROME_B561"/>
    <property type="match status" value="1"/>
</dbReference>
<feature type="transmembrane region" description="Helical" evidence="7">
    <location>
        <begin position="34"/>
        <end position="56"/>
    </location>
</feature>
<evidence type="ECO:0000256" key="6">
    <source>
        <dbReference type="ARBA" id="ARBA00023136"/>
    </source>
</evidence>
<evidence type="ECO:0000259" key="8">
    <source>
        <dbReference type="PROSITE" id="PS50939"/>
    </source>
</evidence>
<keyword evidence="6 7" id="KW-0472">Membrane</keyword>
<dbReference type="PANTHER" id="PTHR47797:SF3">
    <property type="entry name" value="CYTOCHROME B561 DOMAIN-CONTAINING PROTEIN"/>
    <property type="match status" value="1"/>
</dbReference>
<dbReference type="GeneID" id="37195527"/>
<dbReference type="Proteomes" id="UP000248961">
    <property type="component" value="Unassembled WGS sequence"/>
</dbReference>
<feature type="transmembrane region" description="Helical" evidence="7">
    <location>
        <begin position="68"/>
        <end position="86"/>
    </location>
</feature>
<feature type="domain" description="Cytochrome b561" evidence="8">
    <location>
        <begin position="1"/>
        <end position="112"/>
    </location>
</feature>
<organism evidence="9 10">
    <name type="scientific">Aspergillus homomorphus (strain CBS 101889)</name>
    <dbReference type="NCBI Taxonomy" id="1450537"/>
    <lineage>
        <taxon>Eukaryota</taxon>
        <taxon>Fungi</taxon>
        <taxon>Dikarya</taxon>
        <taxon>Ascomycota</taxon>
        <taxon>Pezizomycotina</taxon>
        <taxon>Eurotiomycetes</taxon>
        <taxon>Eurotiomycetidae</taxon>
        <taxon>Eurotiales</taxon>
        <taxon>Aspergillaceae</taxon>
        <taxon>Aspergillus</taxon>
        <taxon>Aspergillus subgen. Circumdati</taxon>
    </lineage>
</organism>